<dbReference type="GO" id="GO:0004252">
    <property type="term" value="F:serine-type endopeptidase activity"/>
    <property type="evidence" value="ECO:0007669"/>
    <property type="project" value="InterPro"/>
</dbReference>
<evidence type="ECO:0000313" key="2">
    <source>
        <dbReference type="EMBL" id="MYL83357.1"/>
    </source>
</evidence>
<reference evidence="2 3" key="1">
    <citation type="submission" date="2020-01" db="EMBL/GenBank/DDBJ databases">
        <title>Genome sequence of Desulfovibrio aerotolerans DSM 16695(T).</title>
        <authorList>
            <person name="Karnachuk O."/>
            <person name="Avakyan M."/>
            <person name="Mardanov A."/>
            <person name="Kadnikov V."/>
            <person name="Ravin N."/>
        </authorList>
    </citation>
    <scope>NUCLEOTIDE SEQUENCE [LARGE SCALE GENOMIC DNA]</scope>
    <source>
        <strain evidence="2 3">DSM 16695</strain>
    </source>
</reference>
<dbReference type="GO" id="GO:0006508">
    <property type="term" value="P:proteolysis"/>
    <property type="evidence" value="ECO:0007669"/>
    <property type="project" value="InterPro"/>
</dbReference>
<protein>
    <recommendedName>
        <fullName evidence="4">Trypsin-like serine protease</fullName>
    </recommendedName>
</protein>
<dbReference type="Pfam" id="PF08238">
    <property type="entry name" value="Sel1"/>
    <property type="match status" value="3"/>
</dbReference>
<dbReference type="PANTHER" id="PTHR43019:SF23">
    <property type="entry name" value="PROTEASE DO-LIKE 5, CHLOROPLASTIC"/>
    <property type="match status" value="1"/>
</dbReference>
<evidence type="ECO:0000256" key="1">
    <source>
        <dbReference type="SAM" id="SignalP"/>
    </source>
</evidence>
<feature type="signal peptide" evidence="1">
    <location>
        <begin position="1"/>
        <end position="32"/>
    </location>
</feature>
<dbReference type="Gene3D" id="2.40.10.10">
    <property type="entry name" value="Trypsin-like serine proteases"/>
    <property type="match status" value="2"/>
</dbReference>
<name>A0A7C9N0L5_9BACT</name>
<dbReference type="PANTHER" id="PTHR43019">
    <property type="entry name" value="SERINE ENDOPROTEASE DEGS"/>
    <property type="match status" value="1"/>
</dbReference>
<dbReference type="SMART" id="SM00671">
    <property type="entry name" value="SEL1"/>
    <property type="match status" value="3"/>
</dbReference>
<dbReference type="SUPFAM" id="SSF50494">
    <property type="entry name" value="Trypsin-like serine proteases"/>
    <property type="match status" value="1"/>
</dbReference>
<dbReference type="OrthoDB" id="1522627at2"/>
<dbReference type="Gene3D" id="1.25.40.10">
    <property type="entry name" value="Tetratricopeptide repeat domain"/>
    <property type="match status" value="1"/>
</dbReference>
<keyword evidence="1" id="KW-0732">Signal</keyword>
<dbReference type="InterPro" id="IPR043504">
    <property type="entry name" value="Peptidase_S1_PA_chymotrypsin"/>
</dbReference>
<sequence length="460" mass="47190">MGVAGFPFRLGKMAGCAALALLLALWPGTVRADFDDALKAYERGDDAAVLRELRPLLAAGSPSAAWLMGRMCAAGRSGGPADAAAAARWYRKAAAGGNVAAMLSLGELYWRGQGVPQNDGQAGDWFKKAAAKGAAQGWYLLGLMRLDGRLGPVSDAPGLLRRAVAAGSPEAAVTLGELFLEGRILPRDPGEAYRLALAGAAMPAAQGTVQHRLAALALAAEKELPAATAQAIRAKKQPQEPSKAVKTPAGQLRTGTGFVVSRLGHMLTNAHVANGCARIDAIIDGRPVAATPVRFDPGNDLALLKLAVAPPRALTFREGSIVAPGTAVFAAGYPGERARTGQLRITSGRTRELAAGAGDGKGVAVSAEVLPGNSGGPLLDGSGRVAGVVRARRDSDAVRERMGGGVADMGFVVPLAEVKAFLSRGQTPIATAPSGRTLDEAALARELSGMVVPLFCQPAR</sequence>
<dbReference type="PRINTS" id="PR00834">
    <property type="entry name" value="PROTEASES2C"/>
</dbReference>
<evidence type="ECO:0008006" key="4">
    <source>
        <dbReference type="Google" id="ProtNLM"/>
    </source>
</evidence>
<dbReference type="InterPro" id="IPR011990">
    <property type="entry name" value="TPR-like_helical_dom_sf"/>
</dbReference>
<dbReference type="InterPro" id="IPR009003">
    <property type="entry name" value="Peptidase_S1_PA"/>
</dbReference>
<dbReference type="Proteomes" id="UP000482487">
    <property type="component" value="Unassembled WGS sequence"/>
</dbReference>
<proteinExistence type="predicted"/>
<organism evidence="2 3">
    <name type="scientific">Solidesulfovibrio aerotolerans</name>
    <dbReference type="NCBI Taxonomy" id="295255"/>
    <lineage>
        <taxon>Bacteria</taxon>
        <taxon>Pseudomonadati</taxon>
        <taxon>Thermodesulfobacteriota</taxon>
        <taxon>Desulfovibrionia</taxon>
        <taxon>Desulfovibrionales</taxon>
        <taxon>Desulfovibrionaceae</taxon>
        <taxon>Solidesulfovibrio</taxon>
    </lineage>
</organism>
<gene>
    <name evidence="2" type="ORF">GTA51_09485</name>
</gene>
<comment type="caution">
    <text evidence="2">The sequence shown here is derived from an EMBL/GenBank/DDBJ whole genome shotgun (WGS) entry which is preliminary data.</text>
</comment>
<dbReference type="InterPro" id="IPR001940">
    <property type="entry name" value="Peptidase_S1C"/>
</dbReference>
<dbReference type="EMBL" id="WVUD01000013">
    <property type="protein sequence ID" value="MYL83357.1"/>
    <property type="molecule type" value="Genomic_DNA"/>
</dbReference>
<dbReference type="RefSeq" id="WP_160960583.1">
    <property type="nucleotide sequence ID" value="NZ_WVUD01000013.1"/>
</dbReference>
<feature type="chain" id="PRO_5028828122" description="Trypsin-like serine protease" evidence="1">
    <location>
        <begin position="33"/>
        <end position="460"/>
    </location>
</feature>
<dbReference type="SUPFAM" id="SSF81901">
    <property type="entry name" value="HCP-like"/>
    <property type="match status" value="1"/>
</dbReference>
<keyword evidence="3" id="KW-1185">Reference proteome</keyword>
<dbReference type="InterPro" id="IPR006597">
    <property type="entry name" value="Sel1-like"/>
</dbReference>
<dbReference type="AlphaFoldDB" id="A0A7C9N0L5"/>
<evidence type="ECO:0000313" key="3">
    <source>
        <dbReference type="Proteomes" id="UP000482487"/>
    </source>
</evidence>
<dbReference type="Pfam" id="PF13365">
    <property type="entry name" value="Trypsin_2"/>
    <property type="match status" value="1"/>
</dbReference>
<accession>A0A7C9N0L5</accession>